<keyword evidence="4" id="KW-1133">Transmembrane helix</keyword>
<evidence type="ECO:0000256" key="2">
    <source>
        <dbReference type="ARBA" id="ARBA00022786"/>
    </source>
</evidence>
<dbReference type="RefSeq" id="XP_015059821.1">
    <property type="nucleotide sequence ID" value="XM_015204335.2"/>
</dbReference>
<dbReference type="Pfam" id="PF00179">
    <property type="entry name" value="UQ_con"/>
    <property type="match status" value="1"/>
</dbReference>
<feature type="transmembrane region" description="Helical" evidence="4">
    <location>
        <begin position="6"/>
        <end position="27"/>
    </location>
</feature>
<reference evidence="7" key="2">
    <citation type="submission" date="2025-08" db="UniProtKB">
        <authorList>
            <consortium name="RefSeq"/>
        </authorList>
    </citation>
    <scope>IDENTIFICATION</scope>
</reference>
<dbReference type="SUPFAM" id="SSF54495">
    <property type="entry name" value="UBC-like"/>
    <property type="match status" value="1"/>
</dbReference>
<protein>
    <submittedName>
        <fullName evidence="7">Uncharacterized protein LOC107005689 isoform X1</fullName>
    </submittedName>
</protein>
<evidence type="ECO:0000256" key="3">
    <source>
        <dbReference type="SAM" id="MobiDB-lite"/>
    </source>
</evidence>
<name>A0ABM1FPL1_SOLPN</name>
<gene>
    <name evidence="7" type="primary">LOC107005689</name>
</gene>
<dbReference type="PANTHER" id="PTHR46116">
    <property type="entry name" value="(E3-INDEPENDENT) E2 UBIQUITIN-CONJUGATING ENZYME"/>
    <property type="match status" value="1"/>
</dbReference>
<dbReference type="InterPro" id="IPR000608">
    <property type="entry name" value="UBC"/>
</dbReference>
<dbReference type="GeneID" id="107005689"/>
<keyword evidence="4" id="KW-0472">Membrane</keyword>
<reference evidence="6" key="1">
    <citation type="journal article" date="2014" name="Nat. Genet.">
        <title>The genome of the stress-tolerant wild tomato species Solanum pennellii.</title>
        <authorList>
            <person name="Bolger A."/>
            <person name="Scossa F."/>
            <person name="Bolger M.E."/>
            <person name="Lanz C."/>
            <person name="Maumus F."/>
            <person name="Tohge T."/>
            <person name="Quesneville H."/>
            <person name="Alseekh S."/>
            <person name="Sorensen I."/>
            <person name="Lichtenstein G."/>
            <person name="Fich E.A."/>
            <person name="Conte M."/>
            <person name="Keller H."/>
            <person name="Schneeberger K."/>
            <person name="Schwacke R."/>
            <person name="Ofner I."/>
            <person name="Vrebalov J."/>
            <person name="Xu Y."/>
            <person name="Osorio S."/>
            <person name="Aflitos S.A."/>
            <person name="Schijlen E."/>
            <person name="Jimenez-Gomez J.M."/>
            <person name="Ryngajllo M."/>
            <person name="Kimura S."/>
            <person name="Kumar R."/>
            <person name="Koenig D."/>
            <person name="Headland L.R."/>
            <person name="Maloof J.N."/>
            <person name="Sinha N."/>
            <person name="van Ham R.C."/>
            <person name="Lankhorst R.K."/>
            <person name="Mao L."/>
            <person name="Vogel A."/>
            <person name="Arsova B."/>
            <person name="Panstruga R."/>
            <person name="Fei Z."/>
            <person name="Rose J.K."/>
            <person name="Zamir D."/>
            <person name="Carrari F."/>
            <person name="Giovannoni J.J."/>
            <person name="Weigel D."/>
            <person name="Usadel B."/>
            <person name="Fernie A.R."/>
        </authorList>
    </citation>
    <scope>NUCLEOTIDE SEQUENCE [LARGE SCALE GENOMIC DNA]</scope>
    <source>
        <strain evidence="6">cv. LA0716</strain>
    </source>
</reference>
<keyword evidence="4" id="KW-0812">Transmembrane</keyword>
<dbReference type="PROSITE" id="PS50127">
    <property type="entry name" value="UBC_2"/>
    <property type="match status" value="1"/>
</dbReference>
<dbReference type="PANTHER" id="PTHR46116:SF35">
    <property type="entry name" value="UBC CORE DOMAIN-CONTAINING PROTEIN"/>
    <property type="match status" value="1"/>
</dbReference>
<feature type="region of interest" description="Disordered" evidence="3">
    <location>
        <begin position="441"/>
        <end position="463"/>
    </location>
</feature>
<dbReference type="Proteomes" id="UP000694930">
    <property type="component" value="Chromosome 12"/>
</dbReference>
<feature type="domain" description="UBC core" evidence="5">
    <location>
        <begin position="502"/>
        <end position="662"/>
    </location>
</feature>
<keyword evidence="6" id="KW-1185">Reference proteome</keyword>
<sequence length="764" mass="84211">MCLFPQILNLLVNFLAPPWFCVILMLLMHRKRVFPQNFKKRVFPGGSSTNAQVPEVSPTIAWISKSENAKQKEPIHHGDVDMKGGDNDVMFIDGNTGSRGKGKDFLELSLGYGDSAYSVGPSQVQSSKKHCPSESGEVPANLFYEDNPSIDMYFSELANYDYAILQSHFDHMDTPPGVEVPIPLMSGFAKAKMASATTSTSSTSKALSSPFGRETPEVLKYPSTSIYDLNYVFKPTPFELSSSSLGPAVVEGKFSAKANSKGICFKEQNGSTNISPGVEKSLNVQGSHLKRKIHLSPGTVSHSWHTPSIPGGVPFPTAHFVPPPMPSWMNFPPNMPTAQASSGFMLAPGAMNPLPLHQVHPGFMLAPGDMNPLPLHQVHPGFMLATGDMISLPLEQVHPGYILPPDTMNYFLPELLSTGPVLAPGAMHYFHQEMDHELWTHGPHNSASLSLQSESAPSKEQHGNLGESLKNFRLFKKFDTVQDHSGHYFSGLASLDNLASKSCAKRILEEWKILEKDLPDTIFVRVYETRMDLLRAVIIGADGTPYHDGLFFFDVYFPSNYPNVPPHVHYHSFGLRINPNLYECGKVCLSLLNTWDGSGKEKWIPGESTMLQVLVSIQGLILNAKPYFNEPGYARMNGSASGERNSLRYNENTCIFNLKTMVYCMRRPPQHFEDFVIGHYFQSCQDILVACKAYMEGARVGSLVRGCVLGDGVKGGSRSFKAMLAGFIEVLVEAFKKIGCEDCDKFLPLAEKASTRATPVKIDG</sequence>
<evidence type="ECO:0000256" key="1">
    <source>
        <dbReference type="ARBA" id="ARBA00022679"/>
    </source>
</evidence>
<accession>A0ABM1FPL1</accession>
<dbReference type="Gene3D" id="3.10.110.10">
    <property type="entry name" value="Ubiquitin Conjugating Enzyme"/>
    <property type="match status" value="1"/>
</dbReference>
<keyword evidence="2" id="KW-0833">Ubl conjugation pathway</keyword>
<dbReference type="SMART" id="SM00212">
    <property type="entry name" value="UBCc"/>
    <property type="match status" value="1"/>
</dbReference>
<organism evidence="6 7">
    <name type="scientific">Solanum pennellii</name>
    <name type="common">Tomato</name>
    <name type="synonym">Lycopersicon pennellii</name>
    <dbReference type="NCBI Taxonomy" id="28526"/>
    <lineage>
        <taxon>Eukaryota</taxon>
        <taxon>Viridiplantae</taxon>
        <taxon>Streptophyta</taxon>
        <taxon>Embryophyta</taxon>
        <taxon>Tracheophyta</taxon>
        <taxon>Spermatophyta</taxon>
        <taxon>Magnoliopsida</taxon>
        <taxon>eudicotyledons</taxon>
        <taxon>Gunneridae</taxon>
        <taxon>Pentapetalae</taxon>
        <taxon>asterids</taxon>
        <taxon>lamiids</taxon>
        <taxon>Solanales</taxon>
        <taxon>Solanaceae</taxon>
        <taxon>Solanoideae</taxon>
        <taxon>Solaneae</taxon>
        <taxon>Solanum</taxon>
        <taxon>Solanum subgen. Lycopersicon</taxon>
    </lineage>
</organism>
<evidence type="ECO:0000313" key="6">
    <source>
        <dbReference type="Proteomes" id="UP000694930"/>
    </source>
</evidence>
<feature type="compositionally biased region" description="Polar residues" evidence="3">
    <location>
        <begin position="443"/>
        <end position="456"/>
    </location>
</feature>
<proteinExistence type="predicted"/>
<evidence type="ECO:0000313" key="7">
    <source>
        <dbReference type="RefSeq" id="XP_015059821.1"/>
    </source>
</evidence>
<dbReference type="CDD" id="cd23837">
    <property type="entry name" value="UBCc_UBE2O"/>
    <property type="match status" value="1"/>
</dbReference>
<dbReference type="InterPro" id="IPR016135">
    <property type="entry name" value="UBQ-conjugating_enzyme/RWD"/>
</dbReference>
<keyword evidence="1" id="KW-0808">Transferase</keyword>
<evidence type="ECO:0000259" key="5">
    <source>
        <dbReference type="PROSITE" id="PS50127"/>
    </source>
</evidence>
<evidence type="ECO:0000256" key="4">
    <source>
        <dbReference type="SAM" id="Phobius"/>
    </source>
</evidence>